<protein>
    <recommendedName>
        <fullName evidence="9">Transcription factor domain-containing protein</fullName>
    </recommendedName>
</protein>
<name>A0AAD6H2I1_9EURO</name>
<evidence type="ECO:0000313" key="7">
    <source>
        <dbReference type="EMBL" id="KAJ5604016.1"/>
    </source>
</evidence>
<reference evidence="7" key="1">
    <citation type="journal article" date="2023" name="IMA Fungus">
        <title>Comparative genomic study of the Penicillium genus elucidates a diverse pangenome and 15 lateral gene transfer events.</title>
        <authorList>
            <person name="Petersen C."/>
            <person name="Sorensen T."/>
            <person name="Nielsen M.R."/>
            <person name="Sondergaard T.E."/>
            <person name="Sorensen J.L."/>
            <person name="Fitzpatrick D.A."/>
            <person name="Frisvad J.C."/>
            <person name="Nielsen K.L."/>
        </authorList>
    </citation>
    <scope>NUCLEOTIDE SEQUENCE</scope>
    <source>
        <strain evidence="7">IBT 12815</strain>
    </source>
</reference>
<dbReference type="AlphaFoldDB" id="A0AAD6H2I1"/>
<evidence type="ECO:0000256" key="1">
    <source>
        <dbReference type="ARBA" id="ARBA00004123"/>
    </source>
</evidence>
<keyword evidence="5" id="KW-0539">Nucleus</keyword>
<evidence type="ECO:0000256" key="5">
    <source>
        <dbReference type="ARBA" id="ARBA00023242"/>
    </source>
</evidence>
<dbReference type="PANTHER" id="PTHR46910:SF37">
    <property type="entry name" value="ZN(II)2CYS6 TRANSCRIPTION FACTOR (EUROFUNG)"/>
    <property type="match status" value="1"/>
</dbReference>
<sequence length="388" mass="42549">MAIFARNTSYVQIEKALTVEGARIAQSIGINRAIYTEGEMDLCQRAFWVVYILEKTQTFACGRDSILVDSNIGTPIPQIPEAVFGGFDYLRAMCCFSRVLSKANDSLFSITATLVPSIAIMTLIDSLNGELERWKESVGEDFRPGTLLQQSGCLNSLSVAVKIRLSYHYYSAVIALARLKLSVASRETNTGKLPCEQVLLHASRSIVELTRYIDVETYTPIWYLLSVPLSAIFILFDFVIHNPHHPETNTNISLLGIAAGYFCRLELSSGGWFPTSLLSELAHIARDYVSGLNNSATAEPTVFSSTAYSRQPDENETMAHPGLPASGEESLATGHDPLHGGAANEPFYFPTDGDFFTIDGRFSEGVDLTSLFAAELPDFLDASIVNLT</sequence>
<keyword evidence="4" id="KW-0804">Transcription</keyword>
<reference evidence="7" key="2">
    <citation type="submission" date="2023-01" db="EMBL/GenBank/DDBJ databases">
        <authorList>
            <person name="Petersen C."/>
        </authorList>
    </citation>
    <scope>NUCLEOTIDE SEQUENCE</scope>
    <source>
        <strain evidence="7">IBT 12815</strain>
    </source>
</reference>
<evidence type="ECO:0000256" key="6">
    <source>
        <dbReference type="SAM" id="MobiDB-lite"/>
    </source>
</evidence>
<dbReference type="EMBL" id="JAQJAE010000003">
    <property type="protein sequence ID" value="KAJ5604016.1"/>
    <property type="molecule type" value="Genomic_DNA"/>
</dbReference>
<accession>A0AAD6H2I1</accession>
<dbReference type="Proteomes" id="UP001213799">
    <property type="component" value="Unassembled WGS sequence"/>
</dbReference>
<evidence type="ECO:0000256" key="4">
    <source>
        <dbReference type="ARBA" id="ARBA00023163"/>
    </source>
</evidence>
<evidence type="ECO:0008006" key="9">
    <source>
        <dbReference type="Google" id="ProtNLM"/>
    </source>
</evidence>
<keyword evidence="2" id="KW-0805">Transcription regulation</keyword>
<dbReference type="GO" id="GO:0005634">
    <property type="term" value="C:nucleus"/>
    <property type="evidence" value="ECO:0007669"/>
    <property type="project" value="UniProtKB-SubCell"/>
</dbReference>
<organism evidence="7 8">
    <name type="scientific">Penicillium hordei</name>
    <dbReference type="NCBI Taxonomy" id="40994"/>
    <lineage>
        <taxon>Eukaryota</taxon>
        <taxon>Fungi</taxon>
        <taxon>Dikarya</taxon>
        <taxon>Ascomycota</taxon>
        <taxon>Pezizomycotina</taxon>
        <taxon>Eurotiomycetes</taxon>
        <taxon>Eurotiomycetidae</taxon>
        <taxon>Eurotiales</taxon>
        <taxon>Aspergillaceae</taxon>
        <taxon>Penicillium</taxon>
    </lineage>
</organism>
<feature type="region of interest" description="Disordered" evidence="6">
    <location>
        <begin position="307"/>
        <end position="337"/>
    </location>
</feature>
<evidence type="ECO:0000313" key="8">
    <source>
        <dbReference type="Proteomes" id="UP001213799"/>
    </source>
</evidence>
<keyword evidence="3" id="KW-0238">DNA-binding</keyword>
<comment type="subcellular location">
    <subcellularLocation>
        <location evidence="1">Nucleus</location>
    </subcellularLocation>
</comment>
<dbReference type="GO" id="GO:0003700">
    <property type="term" value="F:DNA-binding transcription factor activity"/>
    <property type="evidence" value="ECO:0007669"/>
    <property type="project" value="InterPro"/>
</dbReference>
<keyword evidence="8" id="KW-1185">Reference proteome</keyword>
<comment type="caution">
    <text evidence="7">The sequence shown here is derived from an EMBL/GenBank/DDBJ whole genome shotgun (WGS) entry which is preliminary data.</text>
</comment>
<proteinExistence type="predicted"/>
<dbReference type="InterPro" id="IPR050987">
    <property type="entry name" value="AtrR-like"/>
</dbReference>
<dbReference type="RefSeq" id="XP_056753814.1">
    <property type="nucleotide sequence ID" value="XM_056898029.1"/>
</dbReference>
<evidence type="ECO:0000256" key="2">
    <source>
        <dbReference type="ARBA" id="ARBA00023015"/>
    </source>
</evidence>
<dbReference type="PANTHER" id="PTHR46910">
    <property type="entry name" value="TRANSCRIPTION FACTOR PDR1"/>
    <property type="match status" value="1"/>
</dbReference>
<dbReference type="GO" id="GO:0003677">
    <property type="term" value="F:DNA binding"/>
    <property type="evidence" value="ECO:0007669"/>
    <property type="project" value="UniProtKB-KW"/>
</dbReference>
<dbReference type="GeneID" id="81588271"/>
<evidence type="ECO:0000256" key="3">
    <source>
        <dbReference type="ARBA" id="ARBA00023125"/>
    </source>
</evidence>
<gene>
    <name evidence="7" type="ORF">N7537_006972</name>
</gene>
<dbReference type="CDD" id="cd12148">
    <property type="entry name" value="fungal_TF_MHR"/>
    <property type="match status" value="1"/>
</dbReference>